<accession>A0AAW1RQ01</accession>
<dbReference type="SUPFAM" id="SSF52540">
    <property type="entry name" value="P-loop containing nucleoside triphosphate hydrolases"/>
    <property type="match status" value="1"/>
</dbReference>
<gene>
    <name evidence="8" type="ORF">WJX84_002722</name>
</gene>
<keyword evidence="5 6" id="KW-0418">Kinase</keyword>
<evidence type="ECO:0000256" key="4">
    <source>
        <dbReference type="ARBA" id="ARBA00022741"/>
    </source>
</evidence>
<dbReference type="CDD" id="cd01428">
    <property type="entry name" value="ADK"/>
    <property type="match status" value="1"/>
</dbReference>
<dbReference type="InterPro" id="IPR027417">
    <property type="entry name" value="P-loop_NTPase"/>
</dbReference>
<dbReference type="HAMAP" id="MF_00235">
    <property type="entry name" value="Adenylate_kinase_Adk"/>
    <property type="match status" value="1"/>
</dbReference>
<evidence type="ECO:0000313" key="8">
    <source>
        <dbReference type="EMBL" id="KAK9836220.1"/>
    </source>
</evidence>
<evidence type="ECO:0000313" key="9">
    <source>
        <dbReference type="Proteomes" id="UP001485043"/>
    </source>
</evidence>
<protein>
    <recommendedName>
        <fullName evidence="2">adenylate kinase</fullName>
        <ecNumber evidence="2">2.7.4.3</ecNumber>
    </recommendedName>
</protein>
<dbReference type="Pfam" id="PF00406">
    <property type="entry name" value="ADK"/>
    <property type="match status" value="1"/>
</dbReference>
<feature type="compositionally biased region" description="Low complexity" evidence="7">
    <location>
        <begin position="218"/>
        <end position="229"/>
    </location>
</feature>
<dbReference type="GO" id="GO:0004017">
    <property type="term" value="F:AMP kinase activity"/>
    <property type="evidence" value="ECO:0007669"/>
    <property type="project" value="UniProtKB-EC"/>
</dbReference>
<reference evidence="8 9" key="1">
    <citation type="journal article" date="2024" name="Nat. Commun.">
        <title>Phylogenomics reveals the evolutionary origins of lichenization in chlorophyte algae.</title>
        <authorList>
            <person name="Puginier C."/>
            <person name="Libourel C."/>
            <person name="Otte J."/>
            <person name="Skaloud P."/>
            <person name="Haon M."/>
            <person name="Grisel S."/>
            <person name="Petersen M."/>
            <person name="Berrin J.G."/>
            <person name="Delaux P.M."/>
            <person name="Dal Grande F."/>
            <person name="Keller J."/>
        </authorList>
    </citation>
    <scope>NUCLEOTIDE SEQUENCE [LARGE SCALE GENOMIC DNA]</scope>
    <source>
        <strain evidence="8 9">SAG 2523</strain>
    </source>
</reference>
<evidence type="ECO:0000256" key="3">
    <source>
        <dbReference type="ARBA" id="ARBA00022679"/>
    </source>
</evidence>
<dbReference type="AlphaFoldDB" id="A0AAW1RQ01"/>
<dbReference type="PROSITE" id="PS00113">
    <property type="entry name" value="ADENYLATE_KINASE"/>
    <property type="match status" value="1"/>
</dbReference>
<dbReference type="EC" id="2.7.4.3" evidence="2"/>
<keyword evidence="3 6" id="KW-0808">Transferase</keyword>
<feature type="region of interest" description="Disordered" evidence="7">
    <location>
        <begin position="218"/>
        <end position="239"/>
    </location>
</feature>
<keyword evidence="4" id="KW-0547">Nucleotide-binding</keyword>
<feature type="compositionally biased region" description="Polar residues" evidence="7">
    <location>
        <begin position="230"/>
        <end position="239"/>
    </location>
</feature>
<dbReference type="Proteomes" id="UP001485043">
    <property type="component" value="Unassembled WGS sequence"/>
</dbReference>
<keyword evidence="9" id="KW-1185">Reference proteome</keyword>
<sequence length="239" mass="26413">MATKLCVPHIAAGDLVRAQIRDRTPQGLKIASMVTSGDLIPDTLVLELLQERLEIGRDSGETGCLLDGFPRTLLQAEALPSFTDVQLAVNLSLREEALIAKCKGRRICGVCNKNYNVANINLPASATEPAIQMPPLDPPTTSSGSHTCREHLQVRLDDSEDVIRHRLQVYHSEAQPIEDFFQERGQLMQFPITGGIPETLPRLEAVLHHHGLALQASQQTQQEQSRLSRIQQRQASASY</sequence>
<dbReference type="InterPro" id="IPR033690">
    <property type="entry name" value="Adenylat_kinase_CS"/>
</dbReference>
<evidence type="ECO:0000256" key="5">
    <source>
        <dbReference type="ARBA" id="ARBA00022777"/>
    </source>
</evidence>
<dbReference type="Gene3D" id="3.40.50.300">
    <property type="entry name" value="P-loop containing nucleotide triphosphate hydrolases"/>
    <property type="match status" value="1"/>
</dbReference>
<organism evidence="8 9">
    <name type="scientific">Apatococcus fuscideae</name>
    <dbReference type="NCBI Taxonomy" id="2026836"/>
    <lineage>
        <taxon>Eukaryota</taxon>
        <taxon>Viridiplantae</taxon>
        <taxon>Chlorophyta</taxon>
        <taxon>core chlorophytes</taxon>
        <taxon>Trebouxiophyceae</taxon>
        <taxon>Chlorellales</taxon>
        <taxon>Chlorellaceae</taxon>
        <taxon>Apatococcus</taxon>
    </lineage>
</organism>
<dbReference type="PANTHER" id="PTHR23359">
    <property type="entry name" value="NUCLEOTIDE KINASE"/>
    <property type="match status" value="1"/>
</dbReference>
<evidence type="ECO:0000256" key="7">
    <source>
        <dbReference type="SAM" id="MobiDB-lite"/>
    </source>
</evidence>
<evidence type="ECO:0000256" key="6">
    <source>
        <dbReference type="RuleBase" id="RU003330"/>
    </source>
</evidence>
<evidence type="ECO:0000256" key="2">
    <source>
        <dbReference type="ARBA" id="ARBA00012955"/>
    </source>
</evidence>
<dbReference type="EMBL" id="JALJOV010002024">
    <property type="protein sequence ID" value="KAK9836220.1"/>
    <property type="molecule type" value="Genomic_DNA"/>
</dbReference>
<dbReference type="PRINTS" id="PR00094">
    <property type="entry name" value="ADENYLTKNASE"/>
</dbReference>
<proteinExistence type="inferred from homology"/>
<dbReference type="InterPro" id="IPR000850">
    <property type="entry name" value="Adenylat/UMP-CMP_kin"/>
</dbReference>
<dbReference type="GO" id="GO:0005524">
    <property type="term" value="F:ATP binding"/>
    <property type="evidence" value="ECO:0007669"/>
    <property type="project" value="InterPro"/>
</dbReference>
<name>A0AAW1RQ01_9CHLO</name>
<comment type="caution">
    <text evidence="8">The sequence shown here is derived from an EMBL/GenBank/DDBJ whole genome shotgun (WGS) entry which is preliminary data.</text>
</comment>
<comment type="similarity">
    <text evidence="1 6">Belongs to the adenylate kinase family.</text>
</comment>
<evidence type="ECO:0000256" key="1">
    <source>
        <dbReference type="ARBA" id="ARBA00007220"/>
    </source>
</evidence>